<comment type="caution">
    <text evidence="2">The sequence shown here is derived from an EMBL/GenBank/DDBJ whole genome shotgun (WGS) entry which is preliminary data.</text>
</comment>
<sequence>MHDLEHTLMNNILQDDEIKKIDDELCMAFNKKQQIRGIRILLTVFYGFLLSSTLFRYVIHGIVETIRRPTNPYAITMIVIGGLILISIFLATYATWFDNTAILLVSGVVLIFVFVLTLVFGIIRIVKTAPNRVTTSTQASAVLTNSPEGENFATSTIANEFQSSSDTYALAEDITKLIIELIFTLFAILATFALFRYVKAKYASVPTRETS</sequence>
<evidence type="ECO:0000313" key="3">
    <source>
        <dbReference type="Proteomes" id="UP000663828"/>
    </source>
</evidence>
<protein>
    <submittedName>
        <fullName evidence="2">Uncharacterized protein</fullName>
    </submittedName>
</protein>
<dbReference type="AlphaFoldDB" id="A0A814Q5Q8"/>
<dbReference type="Proteomes" id="UP000663828">
    <property type="component" value="Unassembled WGS sequence"/>
</dbReference>
<evidence type="ECO:0000256" key="1">
    <source>
        <dbReference type="SAM" id="Phobius"/>
    </source>
</evidence>
<gene>
    <name evidence="2" type="ORF">XAT740_LOCUS19058</name>
</gene>
<evidence type="ECO:0000313" key="2">
    <source>
        <dbReference type="EMBL" id="CAF1114763.1"/>
    </source>
</evidence>
<keyword evidence="1" id="KW-0812">Transmembrane</keyword>
<name>A0A814Q5Q8_ADIRI</name>
<feature type="transmembrane region" description="Helical" evidence="1">
    <location>
        <begin position="71"/>
        <end position="94"/>
    </location>
</feature>
<reference evidence="2" key="1">
    <citation type="submission" date="2021-02" db="EMBL/GenBank/DDBJ databases">
        <authorList>
            <person name="Nowell W R."/>
        </authorList>
    </citation>
    <scope>NUCLEOTIDE SEQUENCE</scope>
</reference>
<organism evidence="2 3">
    <name type="scientific">Adineta ricciae</name>
    <name type="common">Rotifer</name>
    <dbReference type="NCBI Taxonomy" id="249248"/>
    <lineage>
        <taxon>Eukaryota</taxon>
        <taxon>Metazoa</taxon>
        <taxon>Spiralia</taxon>
        <taxon>Gnathifera</taxon>
        <taxon>Rotifera</taxon>
        <taxon>Eurotatoria</taxon>
        <taxon>Bdelloidea</taxon>
        <taxon>Adinetida</taxon>
        <taxon>Adinetidae</taxon>
        <taxon>Adineta</taxon>
    </lineage>
</organism>
<dbReference type="EMBL" id="CAJNOR010001290">
    <property type="protein sequence ID" value="CAF1114763.1"/>
    <property type="molecule type" value="Genomic_DNA"/>
</dbReference>
<feature type="transmembrane region" description="Helical" evidence="1">
    <location>
        <begin position="40"/>
        <end position="59"/>
    </location>
</feature>
<feature type="transmembrane region" description="Helical" evidence="1">
    <location>
        <begin position="101"/>
        <end position="126"/>
    </location>
</feature>
<accession>A0A814Q5Q8</accession>
<keyword evidence="3" id="KW-1185">Reference proteome</keyword>
<keyword evidence="1" id="KW-0472">Membrane</keyword>
<keyword evidence="1" id="KW-1133">Transmembrane helix</keyword>
<proteinExistence type="predicted"/>
<feature type="transmembrane region" description="Helical" evidence="1">
    <location>
        <begin position="177"/>
        <end position="198"/>
    </location>
</feature>